<reference evidence="1 2" key="2">
    <citation type="journal article" date="2011" name="Stand. Genomic Sci.">
        <title>Complete genome sequence of Isosphaera pallida type strain (IS1B).</title>
        <authorList>
            <consortium name="US DOE Joint Genome Institute (JGI-PGF)"/>
            <person name="Goker M."/>
            <person name="Cleland D."/>
            <person name="Saunders E."/>
            <person name="Lapidus A."/>
            <person name="Nolan M."/>
            <person name="Lucas S."/>
            <person name="Hammon N."/>
            <person name="Deshpande S."/>
            <person name="Cheng J.F."/>
            <person name="Tapia R."/>
            <person name="Han C."/>
            <person name="Goodwin L."/>
            <person name="Pitluck S."/>
            <person name="Liolios K."/>
            <person name="Pagani I."/>
            <person name="Ivanova N."/>
            <person name="Mavromatis K."/>
            <person name="Pati A."/>
            <person name="Chen A."/>
            <person name="Palaniappan K."/>
            <person name="Land M."/>
            <person name="Hauser L."/>
            <person name="Chang Y.J."/>
            <person name="Jeffries C.D."/>
            <person name="Detter J.C."/>
            <person name="Beck B."/>
            <person name="Woyke T."/>
            <person name="Bristow J."/>
            <person name="Eisen J.A."/>
            <person name="Markowitz V."/>
            <person name="Hugenholtz P."/>
            <person name="Kyrpides N.C."/>
            <person name="Klenk H.P."/>
        </authorList>
    </citation>
    <scope>NUCLEOTIDE SEQUENCE [LARGE SCALE GENOMIC DNA]</scope>
    <source>
        <strain evidence="2">ATCC 43644 / DSM 9630 / IS1B</strain>
    </source>
</reference>
<dbReference type="HOGENOM" id="CLU_606601_0_0_0"/>
<dbReference type="InParanoid" id="E8R408"/>
<evidence type="ECO:0000313" key="1">
    <source>
        <dbReference type="EMBL" id="ADV61595.1"/>
    </source>
</evidence>
<name>E8R408_ISOPI</name>
<organism evidence="1 2">
    <name type="scientific">Isosphaera pallida (strain ATCC 43644 / DSM 9630 / IS1B)</name>
    <dbReference type="NCBI Taxonomy" id="575540"/>
    <lineage>
        <taxon>Bacteria</taxon>
        <taxon>Pseudomonadati</taxon>
        <taxon>Planctomycetota</taxon>
        <taxon>Planctomycetia</taxon>
        <taxon>Isosphaerales</taxon>
        <taxon>Isosphaeraceae</taxon>
        <taxon>Isosphaera</taxon>
    </lineage>
</organism>
<reference key="1">
    <citation type="submission" date="2010-11" db="EMBL/GenBank/DDBJ databases">
        <title>The complete sequence of chromosome of Isophaera pallida ATCC 43644.</title>
        <authorList>
            <consortium name="US DOE Joint Genome Institute (JGI-PGF)"/>
            <person name="Lucas S."/>
            <person name="Copeland A."/>
            <person name="Lapidus A."/>
            <person name="Bruce D."/>
            <person name="Goodwin L."/>
            <person name="Pitluck S."/>
            <person name="Kyrpides N."/>
            <person name="Mavromatis K."/>
            <person name="Pagani I."/>
            <person name="Ivanova N."/>
            <person name="Saunders E."/>
            <person name="Brettin T."/>
            <person name="Detter J.C."/>
            <person name="Han C."/>
            <person name="Tapia R."/>
            <person name="Land M."/>
            <person name="Hauser L."/>
            <person name="Markowitz V."/>
            <person name="Cheng J.-F."/>
            <person name="Hugenholtz P."/>
            <person name="Woyke T."/>
            <person name="Wu D."/>
            <person name="Eisen J.A."/>
        </authorList>
    </citation>
    <scope>NUCLEOTIDE SEQUENCE</scope>
    <source>
        <strain>ATCC 43644</strain>
    </source>
</reference>
<dbReference type="KEGG" id="ipa:Isop_1006"/>
<dbReference type="Proteomes" id="UP000008631">
    <property type="component" value="Chromosome"/>
</dbReference>
<accession>E8R408</accession>
<keyword evidence="2" id="KW-1185">Reference proteome</keyword>
<dbReference type="AlphaFoldDB" id="E8R408"/>
<evidence type="ECO:0000313" key="2">
    <source>
        <dbReference type="Proteomes" id="UP000008631"/>
    </source>
</evidence>
<sequence length="451" mass="51100">MMVMIDNEVWNGFIQAIQTIENSPRLAAEWCQRLGELAPWWLTARALEQAAEYTGQRFYHHRAPGLGCCSVLIVSTSRFQHAVALPLQWRANTTDDPGLPPDLRRVADEVRDHLKTQPPEWGLHLDVSHADLSGLSKLSADSGWAPLAIGLSLAKLRIRSNPRTWVTGAWNPHVGGLEQVDDIEAKLQRAVEIGADSFIVPPANANRARQLASMSRPAPEVVVLNSSQQLEAAFRPALVHAGVPPALHDPLDDRLAYLNLILDRSQRNKYYAQFLSSTLAIQVRERSRHPETPTPNRFDFLVTVGSANTDHIMLASQTHQVREVLILHTQEYREQCYQAAQWLGDFQIQAVLKAFAKRPSYVDTYNEIKTRLEPWLGRVREPDQLVFDLTPGQRPMAAALEDLAPVGSWLIYLHHHYDQQNRPRPGEDHYECWRKTAERRFPSLKLDGFDS</sequence>
<gene>
    <name evidence="1" type="ordered locus">Isop_1006</name>
</gene>
<dbReference type="RefSeq" id="WP_013563884.1">
    <property type="nucleotide sequence ID" value="NC_014962.1"/>
</dbReference>
<protein>
    <submittedName>
        <fullName evidence="1">Uncharacterized protein</fullName>
    </submittedName>
</protein>
<dbReference type="STRING" id="575540.Isop_1006"/>
<dbReference type="EMBL" id="CP002353">
    <property type="protein sequence ID" value="ADV61595.1"/>
    <property type="molecule type" value="Genomic_DNA"/>
</dbReference>
<proteinExistence type="predicted"/>